<dbReference type="FunFam" id="1.10.10.750:FF:000001">
    <property type="entry name" value="TBC1 domain family member 10A"/>
    <property type="match status" value="1"/>
</dbReference>
<dbReference type="Gene3D" id="1.10.472.80">
    <property type="entry name" value="Ypt/Rab-GAP domain of gyp1p, domain 3"/>
    <property type="match status" value="1"/>
</dbReference>
<dbReference type="GO" id="GO:0005096">
    <property type="term" value="F:GTPase activator activity"/>
    <property type="evidence" value="ECO:0007669"/>
    <property type="project" value="TreeGrafter"/>
</dbReference>
<dbReference type="GO" id="GO:0005886">
    <property type="term" value="C:plasma membrane"/>
    <property type="evidence" value="ECO:0007669"/>
    <property type="project" value="UniProtKB-SubCell"/>
</dbReference>
<dbReference type="Pfam" id="PF00566">
    <property type="entry name" value="RabGAP-TBC"/>
    <property type="match status" value="1"/>
</dbReference>
<dbReference type="STRING" id="336983.ENSCANP00000015492"/>
<organism evidence="7 8">
    <name type="scientific">Colobus angolensis palliatus</name>
    <name type="common">Peters' Angolan colobus</name>
    <dbReference type="NCBI Taxonomy" id="336983"/>
    <lineage>
        <taxon>Eukaryota</taxon>
        <taxon>Metazoa</taxon>
        <taxon>Chordata</taxon>
        <taxon>Craniata</taxon>
        <taxon>Vertebrata</taxon>
        <taxon>Euteleostomi</taxon>
        <taxon>Mammalia</taxon>
        <taxon>Eutheria</taxon>
        <taxon>Euarchontoglires</taxon>
        <taxon>Primates</taxon>
        <taxon>Haplorrhini</taxon>
        <taxon>Catarrhini</taxon>
        <taxon>Cercopithecidae</taxon>
        <taxon>Colobinae</taxon>
        <taxon>Colobus</taxon>
    </lineage>
</organism>
<dbReference type="OMA" id="MRESITQ"/>
<proteinExistence type="predicted"/>
<accession>A0A2K5IGA6</accession>
<dbReference type="Ensembl" id="ENSCANT00000038425.1">
    <property type="protein sequence ID" value="ENSCANP00000015492.1"/>
    <property type="gene ID" value="ENSCANG00000031160.1"/>
</dbReference>
<evidence type="ECO:0000313" key="7">
    <source>
        <dbReference type="Ensembl" id="ENSCANP00000015492.1"/>
    </source>
</evidence>
<dbReference type="Proteomes" id="UP000233080">
    <property type="component" value="Unassembled WGS sequence"/>
</dbReference>
<evidence type="ECO:0000259" key="6">
    <source>
        <dbReference type="PROSITE" id="PS50086"/>
    </source>
</evidence>
<dbReference type="AlphaFoldDB" id="A0A2K5IGA6"/>
<evidence type="ECO:0000256" key="2">
    <source>
        <dbReference type="ARBA" id="ARBA00022475"/>
    </source>
</evidence>
<dbReference type="Gene3D" id="1.10.8.270">
    <property type="entry name" value="putative rabgap domain of human tbc1 domain family member 14 like domains"/>
    <property type="match status" value="1"/>
</dbReference>
<feature type="domain" description="Rab-GAP TBC" evidence="6">
    <location>
        <begin position="100"/>
        <end position="292"/>
    </location>
</feature>
<keyword evidence="8" id="KW-1185">Reference proteome</keyword>
<dbReference type="FunFam" id="1.10.8.270:FF:000016">
    <property type="entry name" value="TBC1 domain family member 2A"/>
    <property type="match status" value="1"/>
</dbReference>
<protein>
    <recommendedName>
        <fullName evidence="6">Rab-GAP TBC domain-containing protein</fullName>
    </recommendedName>
</protein>
<dbReference type="SUPFAM" id="SSF47923">
    <property type="entry name" value="Ypt/Rab-GAP domain of gyp1p"/>
    <property type="match status" value="2"/>
</dbReference>
<evidence type="ECO:0000256" key="3">
    <source>
        <dbReference type="ARBA" id="ARBA00022843"/>
    </source>
</evidence>
<evidence type="ECO:0000256" key="5">
    <source>
        <dbReference type="SAM" id="MobiDB-lite"/>
    </source>
</evidence>
<evidence type="ECO:0000313" key="8">
    <source>
        <dbReference type="Proteomes" id="UP000233080"/>
    </source>
</evidence>
<dbReference type="GO" id="GO:0031267">
    <property type="term" value="F:small GTPase binding"/>
    <property type="evidence" value="ECO:0007669"/>
    <property type="project" value="TreeGrafter"/>
</dbReference>
<dbReference type="FunFam" id="1.10.472.80:FF:000058">
    <property type="entry name" value="Ubiquitin specific peptidase 6"/>
    <property type="match status" value="1"/>
</dbReference>
<feature type="region of interest" description="Disordered" evidence="5">
    <location>
        <begin position="350"/>
        <end position="396"/>
    </location>
</feature>
<keyword evidence="3" id="KW-0832">Ubl conjugation</keyword>
<dbReference type="PANTHER" id="PTHR47219">
    <property type="entry name" value="RAB GTPASE-ACTIVATING PROTEIN 1-LIKE"/>
    <property type="match status" value="1"/>
</dbReference>
<reference evidence="7" key="1">
    <citation type="submission" date="2025-08" db="UniProtKB">
        <authorList>
            <consortium name="Ensembl"/>
        </authorList>
    </citation>
    <scope>IDENTIFICATION</scope>
</reference>
<reference evidence="7" key="2">
    <citation type="submission" date="2025-09" db="UniProtKB">
        <authorList>
            <consortium name="Ensembl"/>
        </authorList>
    </citation>
    <scope>IDENTIFICATION</scope>
</reference>
<comment type="subcellular location">
    <subcellularLocation>
        <location evidence="1">Cell membrane</location>
    </subcellularLocation>
</comment>
<dbReference type="PANTHER" id="PTHR47219:SF25">
    <property type="entry name" value="RAB-GAP TBC DOMAIN-CONTAINING PROTEIN"/>
    <property type="match status" value="1"/>
</dbReference>
<evidence type="ECO:0000256" key="1">
    <source>
        <dbReference type="ARBA" id="ARBA00004236"/>
    </source>
</evidence>
<dbReference type="InterPro" id="IPR050302">
    <property type="entry name" value="Rab_GAP_TBC_domain"/>
</dbReference>
<keyword evidence="2" id="KW-1003">Cell membrane</keyword>
<dbReference type="Gene3D" id="1.10.10.750">
    <property type="entry name" value="Ypt/Rab-GAP domain of gyp1p, domain 1"/>
    <property type="match status" value="1"/>
</dbReference>
<dbReference type="InterPro" id="IPR035969">
    <property type="entry name" value="Rab-GAP_TBC_sf"/>
</dbReference>
<name>A0A2K5IGA6_COLAP</name>
<dbReference type="SMART" id="SM00164">
    <property type="entry name" value="TBC"/>
    <property type="match status" value="1"/>
</dbReference>
<sequence>MVIVEDADSLRAQERENIIMNYEKGHRAGLPEDLGPEPVGIYSSIDHFGILHETELPPATAREAKQMRREITRKSKWMEMLGQWETYKNSKKLIDRVYKGIPMNIRGQVWAVLLNIQEVKSKNPRTYKVMKEKGKRSSEHIHQIDLDVSRTLRTHIFFRDRYGAKQRELFYILLAYSEYNPEVGYCRDLSHIAALFLLYLPEEDAFWALVQLLARERHSLQGFHSPNGGTVQGLQDHQEHVVPTSQPKTRWHPDKEGLCAQGSSLGWLLQMLNDGISLGLILRLWDVYLLEGEQVLMPMTSIAFKVQRKHLMKTSRSGLWAQFWNQFFHTWELDDDSVLKHLRASMKKLTRKQGDLPPPAKPAQGSSAPRPVRASRGRTTLCKADRQAPPSPAAQFQRTIWSVSPPWAPCSSTSSPCGAVQEDTYPVGTQGVPSPAPAQGRPQGSWRFLEWNSMPQLPTDLDVGGPWFPHYDLEQSCWVYEDQLATCWQAEHPAEGVRLAFAALSHSDTPFTAREEQQCPPTSGPCLCHLYLENSQFPPGL</sequence>
<dbReference type="InterPro" id="IPR000195">
    <property type="entry name" value="Rab-GAP-TBC_dom"/>
</dbReference>
<dbReference type="PROSITE" id="PS50086">
    <property type="entry name" value="TBC_RABGAP"/>
    <property type="match status" value="1"/>
</dbReference>
<evidence type="ECO:0000256" key="4">
    <source>
        <dbReference type="ARBA" id="ARBA00023136"/>
    </source>
</evidence>
<dbReference type="GO" id="GO:0005768">
    <property type="term" value="C:endosome"/>
    <property type="evidence" value="ECO:0007669"/>
    <property type="project" value="UniProtKB-ARBA"/>
</dbReference>
<keyword evidence="4" id="KW-0472">Membrane</keyword>